<dbReference type="Pfam" id="PF00881">
    <property type="entry name" value="Nitroreductase"/>
    <property type="match status" value="1"/>
</dbReference>
<dbReference type="GO" id="GO:0016491">
    <property type="term" value="F:oxidoreductase activity"/>
    <property type="evidence" value="ECO:0007669"/>
    <property type="project" value="UniProtKB-KW"/>
</dbReference>
<dbReference type="GO" id="GO:0005737">
    <property type="term" value="C:cytoplasm"/>
    <property type="evidence" value="ECO:0007669"/>
    <property type="project" value="UniProtKB-SubCell"/>
</dbReference>
<proteinExistence type="predicted"/>
<dbReference type="SUPFAM" id="SSF55469">
    <property type="entry name" value="FMN-dependent nitroreductase-like"/>
    <property type="match status" value="1"/>
</dbReference>
<organism evidence="5 6">
    <name type="scientific">Acinetobacter bouvetii</name>
    <dbReference type="NCBI Taxonomy" id="202951"/>
    <lineage>
        <taxon>Bacteria</taxon>
        <taxon>Pseudomonadati</taxon>
        <taxon>Pseudomonadota</taxon>
        <taxon>Gammaproteobacteria</taxon>
        <taxon>Moraxellales</taxon>
        <taxon>Moraxellaceae</taxon>
        <taxon>Acinetobacter</taxon>
    </lineage>
</organism>
<evidence type="ECO:0000259" key="4">
    <source>
        <dbReference type="Pfam" id="PF00881"/>
    </source>
</evidence>
<evidence type="ECO:0000313" key="5">
    <source>
        <dbReference type="EMBL" id="CAB1212306.1"/>
    </source>
</evidence>
<dbReference type="InterPro" id="IPR000415">
    <property type="entry name" value="Nitroreductase-like"/>
</dbReference>
<evidence type="ECO:0000256" key="2">
    <source>
        <dbReference type="ARBA" id="ARBA00022490"/>
    </source>
</evidence>
<dbReference type="PANTHER" id="PTHR43035:SF1">
    <property type="entry name" value="FATTY ACID REPRESSION MUTANT PROTEIN 2-RELATED"/>
    <property type="match status" value="1"/>
</dbReference>
<dbReference type="FunFam" id="3.40.109.10:FF:000001">
    <property type="entry name" value="Nitroreductase family"/>
    <property type="match status" value="1"/>
</dbReference>
<dbReference type="PANTHER" id="PTHR43035">
    <property type="entry name" value="FATTY ACID REPRESSION MUTANT PROTEIN 2-RELATED"/>
    <property type="match status" value="1"/>
</dbReference>
<dbReference type="RefSeq" id="WP_174558962.1">
    <property type="nucleotide sequence ID" value="NZ_CADDTS010000021.1"/>
</dbReference>
<dbReference type="AlphaFoldDB" id="A0A811G9V8"/>
<sequence length="228" mass="25838">MALLEKIGHVLTADITKELKFKKTAAKDEYELTFVDHLKKRRSIYVLGKKVHFSQAYLAELIQEAVRSCPSALNSQSSRIVVLFGDSHDKFWEIVKDVQRKLVAVHVFAGTEVKINQCQAGVGTVLFYEDQKTIRQLQKKIPFNAADFPVWSEQTSGMAQYAVWTALAEAGLGACLQHYNPSIDSAVAQHFNIDQSWLLRAQLVFGSIEQKAEIKQDPQDNERFRILL</sequence>
<comment type="caution">
    <text evidence="5">The sequence shown here is derived from an EMBL/GenBank/DDBJ whole genome shotgun (WGS) entry which is preliminary data.</text>
</comment>
<protein>
    <submittedName>
        <fullName evidence="5">Nitroreductase family protein</fullName>
    </submittedName>
</protein>
<keyword evidence="3" id="KW-0560">Oxidoreductase</keyword>
<dbReference type="Gene3D" id="3.40.109.10">
    <property type="entry name" value="NADH Oxidase"/>
    <property type="match status" value="1"/>
</dbReference>
<evidence type="ECO:0000313" key="6">
    <source>
        <dbReference type="Proteomes" id="UP000489961"/>
    </source>
</evidence>
<gene>
    <name evidence="5" type="ORF">SFB21_1015</name>
</gene>
<keyword evidence="2" id="KW-0963">Cytoplasm</keyword>
<name>A0A811G9V8_9GAMM</name>
<feature type="domain" description="Nitroreductase" evidence="4">
    <location>
        <begin position="38"/>
        <end position="206"/>
    </location>
</feature>
<dbReference type="InterPro" id="IPR029479">
    <property type="entry name" value="Nitroreductase"/>
</dbReference>
<evidence type="ECO:0000256" key="1">
    <source>
        <dbReference type="ARBA" id="ARBA00004496"/>
    </source>
</evidence>
<evidence type="ECO:0000256" key="3">
    <source>
        <dbReference type="ARBA" id="ARBA00023002"/>
    </source>
</evidence>
<dbReference type="Proteomes" id="UP000489961">
    <property type="component" value="Unassembled WGS sequence"/>
</dbReference>
<dbReference type="CDD" id="cd02140">
    <property type="entry name" value="Frm2-like"/>
    <property type="match status" value="1"/>
</dbReference>
<comment type="subcellular location">
    <subcellularLocation>
        <location evidence="1">Cytoplasm</location>
    </subcellularLocation>
</comment>
<reference evidence="5 6" key="1">
    <citation type="submission" date="2020-02" db="EMBL/GenBank/DDBJ databases">
        <authorList>
            <person name="Chaudhuri R."/>
        </authorList>
    </citation>
    <scope>NUCLEOTIDE SEQUENCE [LARGE SCALE GENOMIC DNA]</scope>
    <source>
        <strain evidence="5">SFB21</strain>
    </source>
</reference>
<dbReference type="EMBL" id="CADDTS010000021">
    <property type="protein sequence ID" value="CAB1212306.1"/>
    <property type="molecule type" value="Genomic_DNA"/>
</dbReference>
<dbReference type="InterPro" id="IPR033877">
    <property type="entry name" value="Frm2/Hbn1"/>
</dbReference>
<accession>A0A811G9V8</accession>
<dbReference type="GO" id="GO:0034599">
    <property type="term" value="P:cellular response to oxidative stress"/>
    <property type="evidence" value="ECO:0007669"/>
    <property type="project" value="InterPro"/>
</dbReference>